<keyword evidence="2" id="KW-1185">Reference proteome</keyword>
<organism evidence="1 2">
    <name type="scientific">Vibrio algicola</name>
    <dbReference type="NCBI Taxonomy" id="2662262"/>
    <lineage>
        <taxon>Bacteria</taxon>
        <taxon>Pseudomonadati</taxon>
        <taxon>Pseudomonadota</taxon>
        <taxon>Gammaproteobacteria</taxon>
        <taxon>Vibrionales</taxon>
        <taxon>Vibrionaceae</taxon>
        <taxon>Vibrio</taxon>
    </lineage>
</organism>
<dbReference type="RefSeq" id="WP_153446920.1">
    <property type="nucleotide sequence ID" value="NZ_CP045699.1"/>
</dbReference>
<dbReference type="EMBL" id="CP045699">
    <property type="protein sequence ID" value="QGA64769.1"/>
    <property type="molecule type" value="Genomic_DNA"/>
</dbReference>
<protein>
    <submittedName>
        <fullName evidence="1">Phage tail protein</fullName>
    </submittedName>
</protein>
<dbReference type="InterPro" id="IPR006521">
    <property type="entry name" value="Tail_protein_I"/>
</dbReference>
<proteinExistence type="predicted"/>
<evidence type="ECO:0000313" key="1">
    <source>
        <dbReference type="EMBL" id="QGA64769.1"/>
    </source>
</evidence>
<name>A0A5Q0THH6_9VIBR</name>
<dbReference type="Proteomes" id="UP000348942">
    <property type="component" value="Chromosome 1"/>
</dbReference>
<dbReference type="AlphaFoldDB" id="A0A5Q0THH6"/>
<evidence type="ECO:0000313" key="2">
    <source>
        <dbReference type="Proteomes" id="UP000348942"/>
    </source>
</evidence>
<accession>A0A5Q0THH6</accession>
<dbReference type="Pfam" id="PF09684">
    <property type="entry name" value="Tail_P2_I"/>
    <property type="match status" value="1"/>
</dbReference>
<sequence>MNKDEIENIDVIAQLPENPPQNVPWWEDGQTIATDGKGNRILKEPYYISQGVFGFFKQVRNWLLLPMRQFEPLTCSESILPLIAWGRNIERLKDEPLDLFRKRVKFAFINAKEAGEVQGFKNIFERLGIGYVELHEREDPINWDVINIEVTDSDISNKSILMQSLIETYGRTCRRYRFQVTYPTKEYMRGGFFGASFQLFSANRQLIAKMNVDKTVIDQSASLYVARLN</sequence>
<reference evidence="1 2" key="1">
    <citation type="submission" date="2019-10" db="EMBL/GenBank/DDBJ databases">
        <title>Vibrio sp. nov., isolated from Coralline algae surface.</title>
        <authorList>
            <person name="Geng Y."/>
            <person name="Zhang X."/>
        </authorList>
    </citation>
    <scope>NUCLEOTIDE SEQUENCE [LARGE SCALE GENOMIC DNA]</scope>
    <source>
        <strain evidence="1 2">SM1977</strain>
    </source>
</reference>
<gene>
    <name evidence="1" type="ORF">GFB47_04740</name>
</gene>